<comment type="caution">
    <text evidence="10">The sequence shown here is derived from an EMBL/GenBank/DDBJ whole genome shotgun (WGS) entry which is preliminary data.</text>
</comment>
<dbReference type="UniPathway" id="UPA00219"/>
<keyword evidence="4 7" id="KW-0133">Cell shape</keyword>
<dbReference type="Pfam" id="PF01471">
    <property type="entry name" value="PG_binding_1"/>
    <property type="match status" value="1"/>
</dbReference>
<name>V4RCI7_9HYPH</name>
<comment type="similarity">
    <text evidence="2">Belongs to the YkuD family.</text>
</comment>
<organism evidence="10 11">
    <name type="scientific">Lutibaculum baratangense AMV1</name>
    <dbReference type="NCBI Taxonomy" id="631454"/>
    <lineage>
        <taxon>Bacteria</taxon>
        <taxon>Pseudomonadati</taxon>
        <taxon>Pseudomonadota</taxon>
        <taxon>Alphaproteobacteria</taxon>
        <taxon>Hyphomicrobiales</taxon>
        <taxon>Tepidamorphaceae</taxon>
        <taxon>Lutibaculum</taxon>
    </lineage>
</organism>
<keyword evidence="3" id="KW-0808">Transferase</keyword>
<evidence type="ECO:0000256" key="4">
    <source>
        <dbReference type="ARBA" id="ARBA00022960"/>
    </source>
</evidence>
<feature type="signal peptide" evidence="8">
    <location>
        <begin position="1"/>
        <end position="23"/>
    </location>
</feature>
<evidence type="ECO:0000256" key="8">
    <source>
        <dbReference type="SAM" id="SignalP"/>
    </source>
</evidence>
<dbReference type="PATRIC" id="fig|631454.5.peg.3137"/>
<evidence type="ECO:0000259" key="9">
    <source>
        <dbReference type="PROSITE" id="PS52029"/>
    </source>
</evidence>
<dbReference type="CDD" id="cd16913">
    <property type="entry name" value="YkuD_like"/>
    <property type="match status" value="1"/>
</dbReference>
<dbReference type="InterPro" id="IPR036366">
    <property type="entry name" value="PGBDSf"/>
</dbReference>
<dbReference type="InterPro" id="IPR005490">
    <property type="entry name" value="LD_TPept_cat_dom"/>
</dbReference>
<dbReference type="GO" id="GO:0016740">
    <property type="term" value="F:transferase activity"/>
    <property type="evidence" value="ECO:0007669"/>
    <property type="project" value="UniProtKB-KW"/>
</dbReference>
<dbReference type="InterPro" id="IPR036365">
    <property type="entry name" value="PGBD-like_sf"/>
</dbReference>
<feature type="active site" description="Proton donor/acceptor" evidence="7">
    <location>
        <position position="451"/>
    </location>
</feature>
<dbReference type="Proteomes" id="UP000017819">
    <property type="component" value="Unassembled WGS sequence"/>
</dbReference>
<dbReference type="SUPFAM" id="SSF141523">
    <property type="entry name" value="L,D-transpeptidase catalytic domain-like"/>
    <property type="match status" value="1"/>
</dbReference>
<feature type="active site" description="Nucleophile" evidence="7">
    <location>
        <position position="470"/>
    </location>
</feature>
<keyword evidence="8" id="KW-0732">Signal</keyword>
<evidence type="ECO:0000256" key="5">
    <source>
        <dbReference type="ARBA" id="ARBA00022984"/>
    </source>
</evidence>
<evidence type="ECO:0000256" key="2">
    <source>
        <dbReference type="ARBA" id="ARBA00005992"/>
    </source>
</evidence>
<evidence type="ECO:0000313" key="10">
    <source>
        <dbReference type="EMBL" id="ESR23109.1"/>
    </source>
</evidence>
<comment type="pathway">
    <text evidence="1 7">Cell wall biogenesis; peptidoglycan biosynthesis.</text>
</comment>
<dbReference type="AlphaFoldDB" id="V4RCI7"/>
<dbReference type="InterPro" id="IPR052905">
    <property type="entry name" value="LD-transpeptidase_YkuD-like"/>
</dbReference>
<dbReference type="Gene3D" id="1.10.101.10">
    <property type="entry name" value="PGBD-like superfamily/PGBD"/>
    <property type="match status" value="1"/>
</dbReference>
<evidence type="ECO:0000256" key="7">
    <source>
        <dbReference type="PROSITE-ProRule" id="PRU01373"/>
    </source>
</evidence>
<dbReference type="GO" id="GO:0004180">
    <property type="term" value="F:carboxypeptidase activity"/>
    <property type="evidence" value="ECO:0007669"/>
    <property type="project" value="UniProtKB-ARBA"/>
</dbReference>
<dbReference type="InterPro" id="IPR038063">
    <property type="entry name" value="Transpep_catalytic_dom"/>
</dbReference>
<evidence type="ECO:0000256" key="1">
    <source>
        <dbReference type="ARBA" id="ARBA00004752"/>
    </source>
</evidence>
<gene>
    <name evidence="10" type="ORF">N177_3177</name>
</gene>
<dbReference type="OrthoDB" id="9778545at2"/>
<dbReference type="SUPFAM" id="SSF47090">
    <property type="entry name" value="PGBD-like"/>
    <property type="match status" value="1"/>
</dbReference>
<dbReference type="PANTHER" id="PTHR41533:SF2">
    <property type="entry name" value="BLR7131 PROTEIN"/>
    <property type="match status" value="1"/>
</dbReference>
<dbReference type="InterPro" id="IPR002477">
    <property type="entry name" value="Peptidoglycan-bd-like"/>
</dbReference>
<dbReference type="STRING" id="631454.N177_3177"/>
<evidence type="ECO:0000256" key="6">
    <source>
        <dbReference type="ARBA" id="ARBA00023316"/>
    </source>
</evidence>
<dbReference type="RefSeq" id="WP_023433296.1">
    <property type="nucleotide sequence ID" value="NZ_AWXZ01000039.1"/>
</dbReference>
<dbReference type="Pfam" id="PF03734">
    <property type="entry name" value="YkuD"/>
    <property type="match status" value="1"/>
</dbReference>
<evidence type="ECO:0000256" key="3">
    <source>
        <dbReference type="ARBA" id="ARBA00022679"/>
    </source>
</evidence>
<dbReference type="GO" id="GO:0071555">
    <property type="term" value="P:cell wall organization"/>
    <property type="evidence" value="ECO:0007669"/>
    <property type="project" value="UniProtKB-UniRule"/>
</dbReference>
<reference evidence="10 11" key="1">
    <citation type="journal article" date="2014" name="Genome Announc.">
        <title>Draft Genome Sequence of Lutibaculum baratangense Strain AMV1T, Isolated from a Mud Volcano in Andamans, India.</title>
        <authorList>
            <person name="Singh A."/>
            <person name="Sreenivas A."/>
            <person name="Sathyanarayana Reddy G."/>
            <person name="Pinnaka A.K."/>
            <person name="Shivaji S."/>
        </authorList>
    </citation>
    <scope>NUCLEOTIDE SEQUENCE [LARGE SCALE GENOMIC DNA]</scope>
    <source>
        <strain evidence="10 11">AMV1</strain>
    </source>
</reference>
<keyword evidence="5 7" id="KW-0573">Peptidoglycan synthesis</keyword>
<dbReference type="EMBL" id="AWXZ01000039">
    <property type="protein sequence ID" value="ESR23109.1"/>
    <property type="molecule type" value="Genomic_DNA"/>
</dbReference>
<dbReference type="Gene3D" id="2.40.440.10">
    <property type="entry name" value="L,D-transpeptidase catalytic domain-like"/>
    <property type="match status" value="1"/>
</dbReference>
<dbReference type="eggNOG" id="COG2989">
    <property type="taxonomic scope" value="Bacteria"/>
</dbReference>
<dbReference type="PROSITE" id="PS52029">
    <property type="entry name" value="LD_TPASE"/>
    <property type="match status" value="1"/>
</dbReference>
<sequence length="550" mass="60565">MTKTRLALTLLAIGAIATTGANAQPLAHPGQTTGGATGVAAAPAGQPVSSLIETALADTAAKRSGRLLADAKAVQAFYEARDFAPVWIGDHGFKRGARELARRLAEAGDDGLDPLAYEARLPLSTAAALDLAASEVELTLLAVRFAREARQGRLVPSTLGDFVSATPDPFDAGIFLRELASSDDIVSLLDAQNPQHPQFAALRERLRELRQYTGSVEPSRPIPDGPSLRLGMRDEAVPALRERLGVAARAGTDDRVYEPELAAAVRAFQKEHGMTVDGIVGPRTREMLNASTSLTSADIVANMERWRWLPRDLGRHHVFVNIPEFKLRILQDGRETFETRVIVGTQTNRTPLFSDEIEYVDVNPYWNVPSSIAVKEMLPEIRRDPYFFDRRGIQVLYTGDGKSQLIDPVRVDWSRVSPGNMPFRFRQVPGEANALGNVKFMFPNKHAVYLHDTPNRNLFSRSDRALSHGCVRVDDPLAFADALLSEEPKLSGDTVRGMIGGRNQARSLERHIPVHLSYFTVWAGPEGTMKRWSDIYGYDREMKRLLGATG</sequence>
<proteinExistence type="inferred from homology"/>
<keyword evidence="6 7" id="KW-0961">Cell wall biogenesis/degradation</keyword>
<dbReference type="GO" id="GO:0008360">
    <property type="term" value="P:regulation of cell shape"/>
    <property type="evidence" value="ECO:0007669"/>
    <property type="project" value="UniProtKB-UniRule"/>
</dbReference>
<keyword evidence="11" id="KW-1185">Reference proteome</keyword>
<evidence type="ECO:0000313" key="11">
    <source>
        <dbReference type="Proteomes" id="UP000017819"/>
    </source>
</evidence>
<feature type="chain" id="PRO_5004726621" description="L,D-TPase catalytic domain-containing protein" evidence="8">
    <location>
        <begin position="24"/>
        <end position="550"/>
    </location>
</feature>
<dbReference type="PANTHER" id="PTHR41533">
    <property type="entry name" value="L,D-TRANSPEPTIDASE HI_1667-RELATED"/>
    <property type="match status" value="1"/>
</dbReference>
<protein>
    <recommendedName>
        <fullName evidence="9">L,D-TPase catalytic domain-containing protein</fullName>
    </recommendedName>
</protein>
<accession>V4RCI7</accession>
<feature type="domain" description="L,D-TPase catalytic" evidence="9">
    <location>
        <begin position="316"/>
        <end position="498"/>
    </location>
</feature>
<dbReference type="GO" id="GO:0009252">
    <property type="term" value="P:peptidoglycan biosynthetic process"/>
    <property type="evidence" value="ECO:0007669"/>
    <property type="project" value="UniProtKB-UniPathway"/>
</dbReference>
<dbReference type="InterPro" id="IPR045380">
    <property type="entry name" value="LD_TPept_scaffold_dom"/>
</dbReference>
<dbReference type="Pfam" id="PF20142">
    <property type="entry name" value="Scaffold"/>
    <property type="match status" value="1"/>
</dbReference>